<name>A0ABP9LGL3_9GAMM</name>
<dbReference type="InterPro" id="IPR012337">
    <property type="entry name" value="RNaseH-like_sf"/>
</dbReference>
<dbReference type="RefSeq" id="WP_158985710.1">
    <property type="nucleotide sequence ID" value="NZ_BAABKY010000002.1"/>
</dbReference>
<dbReference type="Proteomes" id="UP001501083">
    <property type="component" value="Unassembled WGS sequence"/>
</dbReference>
<evidence type="ECO:0000313" key="2">
    <source>
        <dbReference type="EMBL" id="GAA5075595.1"/>
    </source>
</evidence>
<dbReference type="InterPro" id="IPR038720">
    <property type="entry name" value="YprB_RNase_H-like_dom"/>
</dbReference>
<accession>A0ABP9LGL3</accession>
<evidence type="ECO:0000313" key="3">
    <source>
        <dbReference type="Proteomes" id="UP001501083"/>
    </source>
</evidence>
<comment type="caution">
    <text evidence="2">The sequence shown here is derived from an EMBL/GenBank/DDBJ whole genome shotgun (WGS) entry which is preliminary data.</text>
</comment>
<reference evidence="3" key="1">
    <citation type="journal article" date="2019" name="Int. J. Syst. Evol. Microbiol.">
        <title>The Global Catalogue of Microorganisms (GCM) 10K type strain sequencing project: providing services to taxonomists for standard genome sequencing and annotation.</title>
        <authorList>
            <consortium name="The Broad Institute Genomics Platform"/>
            <consortium name="The Broad Institute Genome Sequencing Center for Infectious Disease"/>
            <person name="Wu L."/>
            <person name="Ma J."/>
        </authorList>
    </citation>
    <scope>NUCLEOTIDE SEQUENCE [LARGE SCALE GENOMIC DNA]</scope>
    <source>
        <strain evidence="3">JCM 19212</strain>
    </source>
</reference>
<keyword evidence="3" id="KW-1185">Reference proteome</keyword>
<organism evidence="2 3">
    <name type="scientific">Lysobacter panacisoli</name>
    <dbReference type="NCBI Taxonomy" id="1255263"/>
    <lineage>
        <taxon>Bacteria</taxon>
        <taxon>Pseudomonadati</taxon>
        <taxon>Pseudomonadota</taxon>
        <taxon>Gammaproteobacteria</taxon>
        <taxon>Lysobacterales</taxon>
        <taxon>Lysobacteraceae</taxon>
        <taxon>Lysobacter</taxon>
    </lineage>
</organism>
<protein>
    <recommendedName>
        <fullName evidence="1">YprB ribonuclease H-like domain-containing protein</fullName>
    </recommendedName>
</protein>
<evidence type="ECO:0000259" key="1">
    <source>
        <dbReference type="Pfam" id="PF13482"/>
    </source>
</evidence>
<gene>
    <name evidence="2" type="ORF">GCM10025759_19270</name>
</gene>
<feature type="domain" description="YprB ribonuclease H-like" evidence="1">
    <location>
        <begin position="47"/>
        <end position="177"/>
    </location>
</feature>
<dbReference type="InterPro" id="IPR036397">
    <property type="entry name" value="RNaseH_sf"/>
</dbReference>
<proteinExistence type="predicted"/>
<dbReference type="Pfam" id="PF13482">
    <property type="entry name" value="RNase_H_2"/>
    <property type="match status" value="1"/>
</dbReference>
<dbReference type="EMBL" id="BAABKY010000002">
    <property type="protein sequence ID" value="GAA5075595.1"/>
    <property type="molecule type" value="Genomic_DNA"/>
</dbReference>
<dbReference type="SUPFAM" id="SSF53098">
    <property type="entry name" value="Ribonuclease H-like"/>
    <property type="match status" value="1"/>
</dbReference>
<sequence length="248" mass="28259">MRLLTIDVETRPIESRHWGLWAQNIGINQIRDPGGLLCFAAKFHDERSVRFHSLWEDGEKAMARSLFRLFDEADAVAGWNSDKFDIRWIQAQFLKHGLSRPSPFAKVDLMKSVKKQVYLPSYKLDFVARWLGIGAKVRTGGFDLWNDVLDQCPKAYAKMRRYNINDTKLTEAVFDRLNAKGWVLGLPNASVEGGLCCVNPMCQSENLIRRGYGTSKTRKYQRWQCKDCGTFMSSTKSEPGSAALRQAA</sequence>
<dbReference type="Gene3D" id="3.30.420.10">
    <property type="entry name" value="Ribonuclease H-like superfamily/Ribonuclease H"/>
    <property type="match status" value="2"/>
</dbReference>